<evidence type="ECO:0000256" key="5">
    <source>
        <dbReference type="SAM" id="MobiDB-lite"/>
    </source>
</evidence>
<reference evidence="8 9" key="1">
    <citation type="journal article" date="2014" name="Nature">
        <title>The genome of the recently domesticated crop plant sugar beet (Beta vulgaris).</title>
        <authorList>
            <person name="Dohm J.C."/>
            <person name="Minoche A.E."/>
            <person name="Holtgrawe D."/>
            <person name="Capella-Gutierrez S."/>
            <person name="Zakrzewski F."/>
            <person name="Tafer H."/>
            <person name="Rupp O."/>
            <person name="Sorensen T.R."/>
            <person name="Stracke R."/>
            <person name="Reinhardt R."/>
            <person name="Goesmann A."/>
            <person name="Kraft T."/>
            <person name="Schulz B."/>
            <person name="Stadler P.F."/>
            <person name="Schmidt T."/>
            <person name="Gabaldon T."/>
            <person name="Lehrach H."/>
            <person name="Weisshaar B."/>
            <person name="Himmelbauer H."/>
        </authorList>
    </citation>
    <scope>NUCLEOTIDE SEQUENCE [LARGE SCALE GENOMIC DNA]</scope>
    <source>
        <tissue evidence="8">Taproot</tissue>
    </source>
</reference>
<dbReference type="Gene3D" id="3.30.70.330">
    <property type="match status" value="1"/>
</dbReference>
<dbReference type="GO" id="GO:0005634">
    <property type="term" value="C:nucleus"/>
    <property type="evidence" value="ECO:0007669"/>
    <property type="project" value="UniProtKB-SubCell"/>
</dbReference>
<keyword evidence="2 4" id="KW-0694">RNA-binding</keyword>
<dbReference type="SMART" id="SM00360">
    <property type="entry name" value="RRM"/>
    <property type="match status" value="1"/>
</dbReference>
<evidence type="ECO:0000256" key="6">
    <source>
        <dbReference type="SAM" id="SignalP"/>
    </source>
</evidence>
<dbReference type="SUPFAM" id="SSF54928">
    <property type="entry name" value="RNA-binding domain, RBD"/>
    <property type="match status" value="1"/>
</dbReference>
<dbReference type="Gramene" id="KMS94175">
    <property type="protein sequence ID" value="KMS94175"/>
    <property type="gene ID" value="BVRB_024050"/>
</dbReference>
<accession>A0A0J8DTR3</accession>
<proteinExistence type="predicted"/>
<keyword evidence="3" id="KW-0539">Nucleus</keyword>
<dbReference type="OMA" id="NDMVYIA"/>
<evidence type="ECO:0000313" key="9">
    <source>
        <dbReference type="Proteomes" id="UP000035740"/>
    </source>
</evidence>
<evidence type="ECO:0000313" key="8">
    <source>
        <dbReference type="EMBL" id="KMS94175.1"/>
    </source>
</evidence>
<feature type="signal peptide" evidence="6">
    <location>
        <begin position="1"/>
        <end position="17"/>
    </location>
</feature>
<dbReference type="GO" id="GO:0006355">
    <property type="term" value="P:regulation of DNA-templated transcription"/>
    <property type="evidence" value="ECO:0007669"/>
    <property type="project" value="InterPro"/>
</dbReference>
<keyword evidence="6" id="KW-0732">Signal</keyword>
<dbReference type="Pfam" id="PF00076">
    <property type="entry name" value="RRM_1"/>
    <property type="match status" value="1"/>
</dbReference>
<evidence type="ECO:0000256" key="4">
    <source>
        <dbReference type="PROSITE-ProRule" id="PRU00176"/>
    </source>
</evidence>
<evidence type="ECO:0000259" key="7">
    <source>
        <dbReference type="PROSITE" id="PS50102"/>
    </source>
</evidence>
<dbReference type="PANTHER" id="PTHR23238">
    <property type="entry name" value="RNA BINDING PROTEIN"/>
    <property type="match status" value="1"/>
</dbReference>
<dbReference type="Proteomes" id="UP000035740">
    <property type="component" value="Unassembled WGS sequence"/>
</dbReference>
<dbReference type="PROSITE" id="PS50102">
    <property type="entry name" value="RRM"/>
    <property type="match status" value="1"/>
</dbReference>
<sequence>HIIGISVTSFLLAMSSSSLLRPSSHNPTIYITGLQSNVTIQHLADKFGTIGRIKTDKKTGEPKIYVYSDKATNVPKGDGTVTFDDPNAATAAVDWFNGTEFMGGQITVQLAEEKGYTPQNRSGAGAGRNRQ</sequence>
<dbReference type="EMBL" id="KQ095546">
    <property type="protein sequence ID" value="KMS94175.1"/>
    <property type="molecule type" value="Genomic_DNA"/>
</dbReference>
<dbReference type="AlphaFoldDB" id="A0A0J8DTR3"/>
<gene>
    <name evidence="8" type="ORF">BVRB_024050</name>
</gene>
<dbReference type="InterPro" id="IPR034870">
    <property type="entry name" value="TET_fam"/>
</dbReference>
<feature type="region of interest" description="Disordered" evidence="5">
    <location>
        <begin position="111"/>
        <end position="131"/>
    </location>
</feature>
<evidence type="ECO:0000256" key="2">
    <source>
        <dbReference type="ARBA" id="ARBA00022884"/>
    </source>
</evidence>
<feature type="non-terminal residue" evidence="8">
    <location>
        <position position="1"/>
    </location>
</feature>
<feature type="domain" description="RRM" evidence="7">
    <location>
        <begin position="27"/>
        <end position="113"/>
    </location>
</feature>
<name>A0A0J8DTR3_BETVV</name>
<organism evidence="8 9">
    <name type="scientific">Beta vulgaris subsp. vulgaris</name>
    <name type="common">Beet</name>
    <dbReference type="NCBI Taxonomy" id="3555"/>
    <lineage>
        <taxon>Eukaryota</taxon>
        <taxon>Viridiplantae</taxon>
        <taxon>Streptophyta</taxon>
        <taxon>Embryophyta</taxon>
        <taxon>Tracheophyta</taxon>
        <taxon>Spermatophyta</taxon>
        <taxon>Magnoliopsida</taxon>
        <taxon>eudicotyledons</taxon>
        <taxon>Gunneridae</taxon>
        <taxon>Pentapetalae</taxon>
        <taxon>Caryophyllales</taxon>
        <taxon>Chenopodiaceae</taxon>
        <taxon>Betoideae</taxon>
        <taxon>Beta</taxon>
    </lineage>
</organism>
<evidence type="ECO:0000256" key="1">
    <source>
        <dbReference type="ARBA" id="ARBA00004123"/>
    </source>
</evidence>
<dbReference type="OrthoDB" id="1721878at2759"/>
<protein>
    <recommendedName>
        <fullName evidence="7">RRM domain-containing protein</fullName>
    </recommendedName>
</protein>
<keyword evidence="9" id="KW-1185">Reference proteome</keyword>
<comment type="subcellular location">
    <subcellularLocation>
        <location evidence="1">Nucleus</location>
    </subcellularLocation>
</comment>
<dbReference type="InterPro" id="IPR012677">
    <property type="entry name" value="Nucleotide-bd_a/b_plait_sf"/>
</dbReference>
<dbReference type="GO" id="GO:0003723">
    <property type="term" value="F:RNA binding"/>
    <property type="evidence" value="ECO:0007669"/>
    <property type="project" value="UniProtKB-UniRule"/>
</dbReference>
<dbReference type="InterPro" id="IPR035979">
    <property type="entry name" value="RBD_domain_sf"/>
</dbReference>
<feature type="chain" id="PRO_5005296535" description="RRM domain-containing protein" evidence="6">
    <location>
        <begin position="18"/>
        <end position="131"/>
    </location>
</feature>
<dbReference type="InterPro" id="IPR000504">
    <property type="entry name" value="RRM_dom"/>
</dbReference>
<feature type="non-terminal residue" evidence="8">
    <location>
        <position position="131"/>
    </location>
</feature>
<evidence type="ECO:0000256" key="3">
    <source>
        <dbReference type="ARBA" id="ARBA00023242"/>
    </source>
</evidence>